<evidence type="ECO:0000313" key="3">
    <source>
        <dbReference type="Proteomes" id="UP000199095"/>
    </source>
</evidence>
<dbReference type="OrthoDB" id="2381462at2"/>
<keyword evidence="1" id="KW-0472">Membrane</keyword>
<feature type="transmembrane region" description="Helical" evidence="1">
    <location>
        <begin position="36"/>
        <end position="56"/>
    </location>
</feature>
<accession>A0A1I0DT54</accession>
<reference evidence="3" key="1">
    <citation type="submission" date="2016-10" db="EMBL/GenBank/DDBJ databases">
        <authorList>
            <person name="Varghese N."/>
            <person name="Submissions S."/>
        </authorList>
    </citation>
    <scope>NUCLEOTIDE SEQUENCE [LARGE SCALE GENOMIC DNA]</scope>
    <source>
        <strain evidence="3">CGMCC 1.3566</strain>
    </source>
</reference>
<dbReference type="Proteomes" id="UP000199095">
    <property type="component" value="Unassembled WGS sequence"/>
</dbReference>
<dbReference type="RefSeq" id="WP_093133495.1">
    <property type="nucleotide sequence ID" value="NZ_FOHJ01000004.1"/>
</dbReference>
<evidence type="ECO:0000256" key="1">
    <source>
        <dbReference type="SAM" id="Phobius"/>
    </source>
</evidence>
<feature type="transmembrane region" description="Helical" evidence="1">
    <location>
        <begin position="12"/>
        <end position="29"/>
    </location>
</feature>
<gene>
    <name evidence="2" type="ORF">SAMN05421676_104157</name>
</gene>
<dbReference type="AlphaFoldDB" id="A0A1I0DT54"/>
<name>A0A1I0DT54_9BACI</name>
<dbReference type="EMBL" id="FOHJ01000004">
    <property type="protein sequence ID" value="SET35775.1"/>
    <property type="molecule type" value="Genomic_DNA"/>
</dbReference>
<keyword evidence="1" id="KW-0812">Transmembrane</keyword>
<keyword evidence="1" id="KW-1133">Transmembrane helix</keyword>
<feature type="transmembrane region" description="Helical" evidence="1">
    <location>
        <begin position="76"/>
        <end position="93"/>
    </location>
</feature>
<protein>
    <submittedName>
        <fullName evidence="2">Uncharacterized protein</fullName>
    </submittedName>
</protein>
<proteinExistence type="predicted"/>
<dbReference type="STRING" id="237682.SAMN05421676_104157"/>
<feature type="transmembrane region" description="Helical" evidence="1">
    <location>
        <begin position="136"/>
        <end position="155"/>
    </location>
</feature>
<sequence length="166" mass="20338">MTLPENFDQNEWFIIIGVVITYTLVILFPKRFPLSMVILVMLFAIICARVTDHMMASPAVNYYDIMDTGSYELFDLLVYIFYAPFSYFFVYFLEKFKIRDYWQIGYIILWSFIAIGFESVNVYFDVFNYHEWRLTYSFPMYFVIQIMTMLFYYFIKHHYYLLKNKQ</sequence>
<organism evidence="2 3">
    <name type="scientific">Salinibacillus kushneri</name>
    <dbReference type="NCBI Taxonomy" id="237682"/>
    <lineage>
        <taxon>Bacteria</taxon>
        <taxon>Bacillati</taxon>
        <taxon>Bacillota</taxon>
        <taxon>Bacilli</taxon>
        <taxon>Bacillales</taxon>
        <taxon>Bacillaceae</taxon>
        <taxon>Salinibacillus</taxon>
    </lineage>
</organism>
<evidence type="ECO:0000313" key="2">
    <source>
        <dbReference type="EMBL" id="SET35775.1"/>
    </source>
</evidence>
<feature type="transmembrane region" description="Helical" evidence="1">
    <location>
        <begin position="105"/>
        <end position="124"/>
    </location>
</feature>
<keyword evidence="3" id="KW-1185">Reference proteome</keyword>